<dbReference type="GO" id="GO:0006351">
    <property type="term" value="P:DNA-templated transcription"/>
    <property type="evidence" value="ECO:0007669"/>
    <property type="project" value="UniProtKB-UniRule"/>
</dbReference>
<dbReference type="Pfam" id="PF08879">
    <property type="entry name" value="WRC"/>
    <property type="match status" value="1"/>
</dbReference>
<dbReference type="PROSITE" id="PS51666">
    <property type="entry name" value="QLQ"/>
    <property type="match status" value="1"/>
</dbReference>
<evidence type="ECO:0000256" key="6">
    <source>
        <dbReference type="SAM" id="MobiDB-lite"/>
    </source>
</evidence>
<name>A0AAF0XDP2_DAUCS</name>
<comment type="domain">
    <text evidence="5">The QLQ domain and WRC domain may be involved in protein-protein interaction and DNA-binding, respectively.</text>
</comment>
<feature type="region of interest" description="Disordered" evidence="6">
    <location>
        <begin position="1"/>
        <end position="20"/>
    </location>
</feature>
<reference evidence="9" key="2">
    <citation type="submission" date="2022-03" db="EMBL/GenBank/DDBJ databases">
        <title>Draft title - Genomic analysis of global carrot germplasm unveils the trajectory of domestication and the origin of high carotenoid orange carrot.</title>
        <authorList>
            <person name="Iorizzo M."/>
            <person name="Ellison S."/>
            <person name="Senalik D."/>
            <person name="Macko-Podgorni A."/>
            <person name="Grzebelus D."/>
            <person name="Bostan H."/>
            <person name="Rolling W."/>
            <person name="Curaba J."/>
            <person name="Simon P."/>
        </authorList>
    </citation>
    <scope>NUCLEOTIDE SEQUENCE</scope>
    <source>
        <tissue evidence="9">Leaf</tissue>
    </source>
</reference>
<feature type="short sequence motif" description="Bipartite nuclear localization signal" evidence="4">
    <location>
        <begin position="158"/>
        <end position="168"/>
    </location>
</feature>
<evidence type="ECO:0000256" key="1">
    <source>
        <dbReference type="ARBA" id="ARBA00004123"/>
    </source>
</evidence>
<evidence type="ECO:0000256" key="3">
    <source>
        <dbReference type="ARBA" id="ARBA00023242"/>
    </source>
</evidence>
<proteinExistence type="inferred from homology"/>
<comment type="subcellular location">
    <subcellularLocation>
        <location evidence="1 4 5">Nucleus</location>
    </subcellularLocation>
</comment>
<keyword evidence="5" id="KW-0804">Transcription</keyword>
<dbReference type="Pfam" id="PF08880">
    <property type="entry name" value="QLQ"/>
    <property type="match status" value="1"/>
</dbReference>
<feature type="compositionally biased region" description="Polar residues" evidence="6">
    <location>
        <begin position="336"/>
        <end position="352"/>
    </location>
</feature>
<dbReference type="GO" id="GO:0099402">
    <property type="term" value="P:plant organ development"/>
    <property type="evidence" value="ECO:0007669"/>
    <property type="project" value="UniProtKB-ARBA"/>
</dbReference>
<organism evidence="9 10">
    <name type="scientific">Daucus carota subsp. sativus</name>
    <name type="common">Carrot</name>
    <dbReference type="NCBI Taxonomy" id="79200"/>
    <lineage>
        <taxon>Eukaryota</taxon>
        <taxon>Viridiplantae</taxon>
        <taxon>Streptophyta</taxon>
        <taxon>Embryophyta</taxon>
        <taxon>Tracheophyta</taxon>
        <taxon>Spermatophyta</taxon>
        <taxon>Magnoliopsida</taxon>
        <taxon>eudicotyledons</taxon>
        <taxon>Gunneridae</taxon>
        <taxon>Pentapetalae</taxon>
        <taxon>asterids</taxon>
        <taxon>campanulids</taxon>
        <taxon>Apiales</taxon>
        <taxon>Apiaceae</taxon>
        <taxon>Apioideae</taxon>
        <taxon>Scandiceae</taxon>
        <taxon>Daucinae</taxon>
        <taxon>Daucus</taxon>
        <taxon>Daucus sect. Daucus</taxon>
    </lineage>
</organism>
<keyword evidence="3 4" id="KW-0539">Nucleus</keyword>
<dbReference type="GO" id="GO:0005634">
    <property type="term" value="C:nucleus"/>
    <property type="evidence" value="ECO:0007669"/>
    <property type="project" value="UniProtKB-SubCell"/>
</dbReference>
<dbReference type="GO" id="GO:0006355">
    <property type="term" value="P:regulation of DNA-templated transcription"/>
    <property type="evidence" value="ECO:0007669"/>
    <property type="project" value="InterPro"/>
</dbReference>
<dbReference type="InterPro" id="IPR031137">
    <property type="entry name" value="GRF"/>
</dbReference>
<feature type="domain" description="QLQ" evidence="7">
    <location>
        <begin position="83"/>
        <end position="118"/>
    </location>
</feature>
<dbReference type="AlphaFoldDB" id="A0AAF0XDP2"/>
<evidence type="ECO:0000313" key="9">
    <source>
        <dbReference type="EMBL" id="WOH06153.1"/>
    </source>
</evidence>
<keyword evidence="5" id="KW-0805">Transcription regulation</keyword>
<evidence type="ECO:0000256" key="5">
    <source>
        <dbReference type="RuleBase" id="RU367127"/>
    </source>
</evidence>
<sequence>MELEHLKQWTEQQKQKHEAEQQSDLTRLLLNDCYYQQHHSNCSELPLFTTPAQQTKPSLHSVPSSSSKISAHFHLWMRGSSGYFSMDQWQELQVQACIFRHIMAGAPVPPQLLHLVKKSLILNSHSSSPYYYSSPYHSALLQSGGYWGRGGMDPEPGRCRRTDGKKWRCSKDVVGGYKYCDRHMHRGRNRSRKPVEIPTPPAPIASNNHITTINNTTQPFLNSNTNPSIPAQAPTPTTFGLSRPSHSLDLLHLNHRSSENKLSEDDFSASQILRPFFNDWPRSAQESDNSLNLDSPGTSLSISVPGNPLADSSLKLSAGANGVNYGPQASEEREQPQLQWASTTSPWGTNQMGGPLAEALRSSSTSKSSPTSVLHQLRGAASFIST</sequence>
<evidence type="ECO:0000313" key="10">
    <source>
        <dbReference type="Proteomes" id="UP000077755"/>
    </source>
</evidence>
<dbReference type="Proteomes" id="UP000077755">
    <property type="component" value="Chromosome 6"/>
</dbReference>
<evidence type="ECO:0000259" key="7">
    <source>
        <dbReference type="PROSITE" id="PS51666"/>
    </source>
</evidence>
<dbReference type="PANTHER" id="PTHR31602:SF63">
    <property type="entry name" value="GROWTH-REGULATING FACTOR 3"/>
    <property type="match status" value="1"/>
</dbReference>
<dbReference type="InterPro" id="IPR014978">
    <property type="entry name" value="Gln-Leu-Gln_QLQ"/>
</dbReference>
<dbReference type="PANTHER" id="PTHR31602">
    <property type="entry name" value="GROWTH-REGULATING FACTOR 5"/>
    <property type="match status" value="1"/>
</dbReference>
<feature type="region of interest" description="Disordered" evidence="6">
    <location>
        <begin position="323"/>
        <end position="373"/>
    </location>
</feature>
<evidence type="ECO:0000259" key="8">
    <source>
        <dbReference type="PROSITE" id="PS51667"/>
    </source>
</evidence>
<dbReference type="EMBL" id="CP093348">
    <property type="protein sequence ID" value="WOH06153.1"/>
    <property type="molecule type" value="Genomic_DNA"/>
</dbReference>
<evidence type="ECO:0000256" key="4">
    <source>
        <dbReference type="PROSITE-ProRule" id="PRU01002"/>
    </source>
</evidence>
<comment type="similarity">
    <text evidence="2 5">Belongs to the GRF family.</text>
</comment>
<feature type="domain" description="WRC" evidence="8">
    <location>
        <begin position="153"/>
        <end position="197"/>
    </location>
</feature>
<reference evidence="9" key="1">
    <citation type="journal article" date="2016" name="Nat. Genet.">
        <title>A high-quality carrot genome assembly provides new insights into carotenoid accumulation and asterid genome evolution.</title>
        <authorList>
            <person name="Iorizzo M."/>
            <person name="Ellison S."/>
            <person name="Senalik D."/>
            <person name="Zeng P."/>
            <person name="Satapoomin P."/>
            <person name="Huang J."/>
            <person name="Bowman M."/>
            <person name="Iovene M."/>
            <person name="Sanseverino W."/>
            <person name="Cavagnaro P."/>
            <person name="Yildiz M."/>
            <person name="Macko-Podgorni A."/>
            <person name="Moranska E."/>
            <person name="Grzebelus E."/>
            <person name="Grzebelus D."/>
            <person name="Ashrafi H."/>
            <person name="Zheng Z."/>
            <person name="Cheng S."/>
            <person name="Spooner D."/>
            <person name="Van Deynze A."/>
            <person name="Simon P."/>
        </authorList>
    </citation>
    <scope>NUCLEOTIDE SEQUENCE</scope>
    <source>
        <tissue evidence="9">Leaf</tissue>
    </source>
</reference>
<dbReference type="GO" id="GO:0005524">
    <property type="term" value="F:ATP binding"/>
    <property type="evidence" value="ECO:0007669"/>
    <property type="project" value="UniProtKB-UniRule"/>
</dbReference>
<comment type="function">
    <text evidence="5">Transcription activator.</text>
</comment>
<keyword evidence="5" id="KW-0010">Activator</keyword>
<dbReference type="SMART" id="SM00951">
    <property type="entry name" value="QLQ"/>
    <property type="match status" value="1"/>
</dbReference>
<gene>
    <name evidence="9" type="ORF">DCAR_0625576</name>
</gene>
<feature type="region of interest" description="Disordered" evidence="6">
    <location>
        <begin position="188"/>
        <end position="208"/>
    </location>
</feature>
<protein>
    <recommendedName>
        <fullName evidence="5">Growth-regulating factor</fullName>
    </recommendedName>
</protein>
<feature type="short sequence motif" description="Bipartite nuclear localization signal" evidence="4">
    <location>
        <begin position="186"/>
        <end position="193"/>
    </location>
</feature>
<keyword evidence="10" id="KW-1185">Reference proteome</keyword>
<feature type="compositionally biased region" description="Low complexity" evidence="6">
    <location>
        <begin position="362"/>
        <end position="372"/>
    </location>
</feature>
<evidence type="ECO:0000256" key="2">
    <source>
        <dbReference type="ARBA" id="ARBA00008122"/>
    </source>
</evidence>
<accession>A0AAF0XDP2</accession>
<dbReference type="InterPro" id="IPR014977">
    <property type="entry name" value="WRC_dom"/>
</dbReference>
<dbReference type="PROSITE" id="PS51667">
    <property type="entry name" value="WRC"/>
    <property type="match status" value="1"/>
</dbReference>